<accession>A0ABR9X5G4</accession>
<protein>
    <submittedName>
        <fullName evidence="2">S-adenosylmethionine-binding protein</fullName>
    </submittedName>
</protein>
<organism evidence="2 3">
    <name type="scientific">Salipiger mangrovisoli</name>
    <dbReference type="NCBI Taxonomy" id="2865933"/>
    <lineage>
        <taxon>Bacteria</taxon>
        <taxon>Pseudomonadati</taxon>
        <taxon>Pseudomonadota</taxon>
        <taxon>Alphaproteobacteria</taxon>
        <taxon>Rhodobacterales</taxon>
        <taxon>Roseobacteraceae</taxon>
        <taxon>Salipiger</taxon>
    </lineage>
</organism>
<dbReference type="PROSITE" id="PS51143">
    <property type="entry name" value="MT_A70"/>
    <property type="match status" value="1"/>
</dbReference>
<dbReference type="InterPro" id="IPR029063">
    <property type="entry name" value="SAM-dependent_MTases_sf"/>
</dbReference>
<keyword evidence="3" id="KW-1185">Reference proteome</keyword>
<dbReference type="RefSeq" id="WP_194135998.1">
    <property type="nucleotide sequence ID" value="NZ_JADFFK010000013.1"/>
</dbReference>
<dbReference type="Proteomes" id="UP000607796">
    <property type="component" value="Unassembled WGS sequence"/>
</dbReference>
<dbReference type="SUPFAM" id="SSF53335">
    <property type="entry name" value="S-adenosyl-L-methionine-dependent methyltransferases"/>
    <property type="match status" value="1"/>
</dbReference>
<dbReference type="Pfam" id="PF05063">
    <property type="entry name" value="MT-A70"/>
    <property type="match status" value="1"/>
</dbReference>
<gene>
    <name evidence="2" type="ORF">IQ782_17740</name>
</gene>
<evidence type="ECO:0000313" key="2">
    <source>
        <dbReference type="EMBL" id="MBE9638703.1"/>
    </source>
</evidence>
<sequence length="189" mass="20729">MDTTPRTAAALSTYLEGQKFGCVLAEIPWRLPERDAAGTMSLDDILALPVADHLEDRAHCYLWVPNALLPEGMKVLAAWGFKYTSNIIWQKSATDEAQVASDETDAFDDITEVLLFGIRGKNVRTLAPARSTVNFIAPGPVSVPGGKPLAQYRIIESCSWGPFLELFGHAPREGWTVWEDRAARVAISA</sequence>
<name>A0ABR9X5G4_9RHOB</name>
<evidence type="ECO:0000256" key="1">
    <source>
        <dbReference type="PROSITE-ProRule" id="PRU00489"/>
    </source>
</evidence>
<dbReference type="EMBL" id="JADFFK010000013">
    <property type="protein sequence ID" value="MBE9638703.1"/>
    <property type="molecule type" value="Genomic_DNA"/>
</dbReference>
<dbReference type="InterPro" id="IPR007757">
    <property type="entry name" value="MT-A70-like"/>
</dbReference>
<proteinExistence type="inferred from homology"/>
<reference evidence="2 3" key="1">
    <citation type="journal article" date="2021" name="Int. J. Syst. Evol. Microbiol.">
        <title>Salipiger mangrovisoli sp. nov., isolated from mangrove soil and the proposal for the reclassification of Paraphaeobacter pallidus as Salipiger pallidus comb. nov.</title>
        <authorList>
            <person name="Du J."/>
            <person name="Liu Y."/>
            <person name="Pei T."/>
            <person name="Deng M.R."/>
            <person name="Zhu H."/>
        </authorList>
    </citation>
    <scope>NUCLEOTIDE SEQUENCE [LARGE SCALE GENOMIC DNA]</scope>
    <source>
        <strain evidence="2 3">6D45A</strain>
    </source>
</reference>
<comment type="similarity">
    <text evidence="1">Belongs to the MT-A70-like family.</text>
</comment>
<comment type="caution">
    <text evidence="2">The sequence shown here is derived from an EMBL/GenBank/DDBJ whole genome shotgun (WGS) entry which is preliminary data.</text>
</comment>
<evidence type="ECO:0000313" key="3">
    <source>
        <dbReference type="Proteomes" id="UP000607796"/>
    </source>
</evidence>